<evidence type="ECO:0008006" key="3">
    <source>
        <dbReference type="Google" id="ProtNLM"/>
    </source>
</evidence>
<organism evidence="1 2">
    <name type="scientific">Desulfoluna butyratoxydans</name>
    <dbReference type="NCBI Taxonomy" id="231438"/>
    <lineage>
        <taxon>Bacteria</taxon>
        <taxon>Pseudomonadati</taxon>
        <taxon>Thermodesulfobacteriota</taxon>
        <taxon>Desulfobacteria</taxon>
        <taxon>Desulfobacterales</taxon>
        <taxon>Desulfolunaceae</taxon>
        <taxon>Desulfoluna</taxon>
    </lineage>
</organism>
<sequence>MTNEELILQKLEKLDRLEEQLAPIIQGHKARTELMADLAPLGRQAADLVTRGLQEVETSFQADDVLDLLTMVARNTRNFSYALRQFESLLDFMKDMAPLMKSTVPKLVSYLDTLDQRGVFRVLKIWMVDFREKIAANYGPEESEEIIDGIVAFIGLARTLSDPKAVEFLRRAAALPGLVDLDNAPKVGPAGLAVASFSDEMKEGLGVVVELTKALGKLKETEDESD</sequence>
<dbReference type="Proteomes" id="UP000507962">
    <property type="component" value="Unassembled WGS sequence"/>
</dbReference>
<name>A0A4U8YIF0_9BACT</name>
<dbReference type="EMBL" id="CAADHO010000001">
    <property type="protein sequence ID" value="VFQ42709.1"/>
    <property type="molecule type" value="Genomic_DNA"/>
</dbReference>
<keyword evidence="2" id="KW-1185">Reference proteome</keyword>
<dbReference type="RefSeq" id="WP_180136932.1">
    <property type="nucleotide sequence ID" value="NZ_CAADHO010000001.1"/>
</dbReference>
<evidence type="ECO:0000313" key="2">
    <source>
        <dbReference type="Proteomes" id="UP000507962"/>
    </source>
</evidence>
<dbReference type="InterPro" id="IPR012440">
    <property type="entry name" value="DUF1641"/>
</dbReference>
<proteinExistence type="predicted"/>
<dbReference type="Pfam" id="PF07849">
    <property type="entry name" value="DUF1641"/>
    <property type="match status" value="1"/>
</dbReference>
<gene>
    <name evidence="1" type="ORF">MSL71_3300</name>
</gene>
<reference evidence="1 2" key="1">
    <citation type="submission" date="2019-03" db="EMBL/GenBank/DDBJ databases">
        <authorList>
            <person name="Nijsse B."/>
        </authorList>
    </citation>
    <scope>NUCLEOTIDE SEQUENCE [LARGE SCALE GENOMIC DNA]</scope>
    <source>
        <strain evidence="1">Desulfoluna butyratoxydans MSL71</strain>
    </source>
</reference>
<accession>A0A4U8YIF0</accession>
<dbReference type="AlphaFoldDB" id="A0A4U8YIF0"/>
<protein>
    <recommendedName>
        <fullName evidence="3">DUF1641 domain-containing protein</fullName>
    </recommendedName>
</protein>
<evidence type="ECO:0000313" key="1">
    <source>
        <dbReference type="EMBL" id="VFQ42709.1"/>
    </source>
</evidence>